<dbReference type="AlphaFoldDB" id="Q11LD6"/>
<evidence type="ECO:0008006" key="3">
    <source>
        <dbReference type="Google" id="ProtNLM"/>
    </source>
</evidence>
<feature type="region of interest" description="Disordered" evidence="1">
    <location>
        <begin position="108"/>
        <end position="130"/>
    </location>
</feature>
<sequence precursor="true">MQGSQPSWFETLRRDRGLFALVGALAILISMLQPVIAAENAAFADLRILCIGDHSSGAPADHQRQGPDCPLCPTGHLCAGAVSLAAPGQIPALTFSLPLSGRKLSPGLISLPGSPGETSPPSIRAPPLSA</sequence>
<accession>Q11LD6</accession>
<proteinExistence type="predicted"/>
<dbReference type="STRING" id="266779.Meso_0385"/>
<dbReference type="EMBL" id="CP000390">
    <property type="protein sequence ID" value="ABG61789.1"/>
    <property type="molecule type" value="Genomic_DNA"/>
</dbReference>
<organism evidence="2">
    <name type="scientific">Chelativorans sp. (strain BNC1)</name>
    <dbReference type="NCBI Taxonomy" id="266779"/>
    <lineage>
        <taxon>Bacteria</taxon>
        <taxon>Pseudomonadati</taxon>
        <taxon>Pseudomonadota</taxon>
        <taxon>Alphaproteobacteria</taxon>
        <taxon>Hyphomicrobiales</taxon>
        <taxon>Phyllobacteriaceae</taxon>
        <taxon>Chelativorans</taxon>
    </lineage>
</organism>
<reference evidence="2" key="1">
    <citation type="submission" date="2006-06" db="EMBL/GenBank/DDBJ databases">
        <title>Complete sequence of chromosome of Chelativorans sp. BNC1.</title>
        <authorList>
            <consortium name="US DOE Joint Genome Institute"/>
            <person name="Copeland A."/>
            <person name="Lucas S."/>
            <person name="Lapidus A."/>
            <person name="Barry K."/>
            <person name="Detter J.C."/>
            <person name="Glavina del Rio T."/>
            <person name="Hammon N."/>
            <person name="Israni S."/>
            <person name="Dalin E."/>
            <person name="Tice H."/>
            <person name="Pitluck S."/>
            <person name="Chertkov O."/>
            <person name="Brettin T."/>
            <person name="Bruce D."/>
            <person name="Han C."/>
            <person name="Tapia R."/>
            <person name="Gilna P."/>
            <person name="Schmutz J."/>
            <person name="Larimer F."/>
            <person name="Land M."/>
            <person name="Hauser L."/>
            <person name="Kyrpides N."/>
            <person name="Mikhailova N."/>
            <person name="Richardson P."/>
        </authorList>
    </citation>
    <scope>NUCLEOTIDE SEQUENCE</scope>
    <source>
        <strain evidence="2">BNC1</strain>
    </source>
</reference>
<dbReference type="OrthoDB" id="8115046at2"/>
<dbReference type="HOGENOM" id="CLU_1934292_0_0_5"/>
<name>Q11LD6_CHESB</name>
<evidence type="ECO:0000313" key="2">
    <source>
        <dbReference type="EMBL" id="ABG61789.1"/>
    </source>
</evidence>
<gene>
    <name evidence="2" type="ordered locus">Meso_0385</name>
</gene>
<dbReference type="KEGG" id="mes:Meso_0385"/>
<protein>
    <recommendedName>
        <fullName evidence="3">DUF2946 domain-containing protein</fullName>
    </recommendedName>
</protein>
<dbReference type="eggNOG" id="ENOG503016V">
    <property type="taxonomic scope" value="Bacteria"/>
</dbReference>
<evidence type="ECO:0000256" key="1">
    <source>
        <dbReference type="SAM" id="MobiDB-lite"/>
    </source>
</evidence>